<organism evidence="2 3">
    <name type="scientific">Anaeromyxobacter dehalogenans (strain 2CP-C)</name>
    <dbReference type="NCBI Taxonomy" id="290397"/>
    <lineage>
        <taxon>Bacteria</taxon>
        <taxon>Pseudomonadati</taxon>
        <taxon>Myxococcota</taxon>
        <taxon>Myxococcia</taxon>
        <taxon>Myxococcales</taxon>
        <taxon>Cystobacterineae</taxon>
        <taxon>Anaeromyxobacteraceae</taxon>
        <taxon>Anaeromyxobacter</taxon>
    </lineage>
</organism>
<dbReference type="eggNOG" id="ENOG5033ZVT">
    <property type="taxonomic scope" value="Bacteria"/>
</dbReference>
<evidence type="ECO:0000313" key="3">
    <source>
        <dbReference type="Proteomes" id="UP000001935"/>
    </source>
</evidence>
<dbReference type="STRING" id="290397.Adeh_2323"/>
<accession>Q2IKB1</accession>
<name>Q2IKB1_ANADE</name>
<evidence type="ECO:0000313" key="2">
    <source>
        <dbReference type="EMBL" id="ABC82093.1"/>
    </source>
</evidence>
<dbReference type="AlphaFoldDB" id="Q2IKB1"/>
<dbReference type="KEGG" id="ade:Adeh_2323"/>
<reference evidence="2" key="1">
    <citation type="submission" date="2006-01" db="EMBL/GenBank/DDBJ databases">
        <title>Complete sequence of Anaeromyxobacter dehalogenans 2CP-C.</title>
        <authorList>
            <consortium name="US DOE Joint Genome Institute"/>
            <person name="Copeland A."/>
            <person name="Lucas S."/>
            <person name="Lapidus A."/>
            <person name="Barry K."/>
            <person name="Detter J.C."/>
            <person name="Glavina T."/>
            <person name="Hammon N."/>
            <person name="Israni S."/>
            <person name="Pitluck S."/>
            <person name="Brettin T."/>
            <person name="Bruce D."/>
            <person name="Han C."/>
            <person name="Tapia R."/>
            <person name="Gilna P."/>
            <person name="Kiss H."/>
            <person name="Schmutz J."/>
            <person name="Larimer F."/>
            <person name="Land M."/>
            <person name="Kyrpides N."/>
            <person name="Anderson I."/>
            <person name="Sanford R.A."/>
            <person name="Ritalahti K.M."/>
            <person name="Thomas H.S."/>
            <person name="Kirby J.R."/>
            <person name="Zhulin I.B."/>
            <person name="Loeffler F.E."/>
            <person name="Richardson P."/>
        </authorList>
    </citation>
    <scope>NUCLEOTIDE SEQUENCE</scope>
    <source>
        <strain evidence="2">2CP-C</strain>
    </source>
</reference>
<protein>
    <submittedName>
        <fullName evidence="2">Uncharacterized protein</fullName>
    </submittedName>
</protein>
<dbReference type="HOGENOM" id="CLU_722882_0_0_7"/>
<feature type="region of interest" description="Disordered" evidence="1">
    <location>
        <begin position="241"/>
        <end position="305"/>
    </location>
</feature>
<proteinExistence type="predicted"/>
<dbReference type="EMBL" id="CP000251">
    <property type="protein sequence ID" value="ABC82093.1"/>
    <property type="molecule type" value="Genomic_DNA"/>
</dbReference>
<sequence length="382" mass="41784">MSGRLSLRSLVHRAWLLFPLSKSLPALEGPAIAAGRRVLEPPALYPERRARAAAPPRVAATIPECDTAATDCQGSGEGWLLLSSVLDDLSPGHTTLWVPSQHVLLTRCHATMVPWEATMALRDLTVSGAQLTEQQIEELIGPYARYDPEAGTIVLLPPAAKLSLRQRVLLYLVALQGWPFVTDAPHATTARPGPLSEALRVGGGTVRPLLMAMKEEHLVLVTAKGEYSVAIAALDSIREELNRQSKPRSRRAAGQTAKLPTLPQVHRLPKPSAATEAQSPRPAPSRPRVVEKSAGSVPRRKGKRHGGESAVFVPWVEAGYFDQFRTFGEILERFHAQGRMLKSTSLPGYLLEATRAGVLDREKKDINGKRVWVYTAPKRRAH</sequence>
<dbReference type="Proteomes" id="UP000001935">
    <property type="component" value="Chromosome"/>
</dbReference>
<evidence type="ECO:0000256" key="1">
    <source>
        <dbReference type="SAM" id="MobiDB-lite"/>
    </source>
</evidence>
<gene>
    <name evidence="2" type="ordered locus">Adeh_2323</name>
</gene>